<evidence type="ECO:0000256" key="2">
    <source>
        <dbReference type="SAM" id="SignalP"/>
    </source>
</evidence>
<sequence>MRFRIQRCYCVLIGSFLLCVKPASAQEIPDIARRIVGAIGAQERMLWVDGTANITRTLMVNGHPEVVDYSTTQAGVEAIVAHCKAAHINTLVVDVKPLAGLTLYDSRVAPRMQVWQGHPLPNFDILAAFVQAGHKAGLQVDADINILSEGHKYYQVGPAYAHPDWQSVTYTVDRGLIAPDGSRLPIYVEGEPSASNRAKVLPQDTMVLSQEAEAMVGLETTGSDLNRSSNASSNTAVGQQLNLVIDKDDRVTGFVDSALLGDNPLSAPDEGYLISATRASDQQWIGMHLTPGAIVRFDLQTPLVPIAQAANEKVACFVNPLNPDVRRYELAMVRDIASRYDIDGFVLDRCRYADFYNDFSDITRRAFEQYIGHPVAHWPEDIYRFSPHPGDPIIPGPLYSQWIRFRAQTIRDFAADVVRTVHAVKPGLPVGTYVGSWYPAYYPVGVNWGSPWTPLHYSWFPDGYPDTGYAELFTWVSTGCYYPIATEEEAIRQGKSRDLTVEGAARISRLALANGTLLYPGIYVPDYEGHPEEMIRALQAAARQGEGWMIFDLSYIDQFNWWPYLEEAYPADALPPERLPDILTAIRSARGALPPPNGGEVRQ</sequence>
<dbReference type="Pfam" id="PF16373">
    <property type="entry name" value="DUF4985"/>
    <property type="match status" value="1"/>
</dbReference>
<dbReference type="InterPro" id="IPR052177">
    <property type="entry name" value="Divisome_Glycosyl_Hydrolase"/>
</dbReference>
<dbReference type="Gene3D" id="3.20.20.80">
    <property type="entry name" value="Glycosidases"/>
    <property type="match status" value="2"/>
</dbReference>
<evidence type="ECO:0000256" key="1">
    <source>
        <dbReference type="ARBA" id="ARBA00022729"/>
    </source>
</evidence>
<dbReference type="SUPFAM" id="SSF51445">
    <property type="entry name" value="(Trans)glycosidases"/>
    <property type="match status" value="1"/>
</dbReference>
<dbReference type="HOGENOM" id="CLU_452502_0_0_0"/>
<dbReference type="OrthoDB" id="9760892at2"/>
<dbReference type="InterPro" id="IPR017853">
    <property type="entry name" value="GH"/>
</dbReference>
<accession>S0EWD6</accession>
<evidence type="ECO:0000313" key="5">
    <source>
        <dbReference type="EMBL" id="CCW36111.1"/>
    </source>
</evidence>
<dbReference type="InterPro" id="IPR003790">
    <property type="entry name" value="GHL10"/>
</dbReference>
<gene>
    <name evidence="5" type="ORF">CCALI_02305</name>
</gene>
<feature type="domain" description="DUF4985" evidence="4">
    <location>
        <begin position="456"/>
        <end position="567"/>
    </location>
</feature>
<feature type="domain" description="Glycosyl hydrolase-like 10" evidence="3">
    <location>
        <begin position="316"/>
        <end position="432"/>
    </location>
</feature>
<dbReference type="RefSeq" id="WP_016483630.1">
    <property type="nucleotide sequence ID" value="NC_021487.1"/>
</dbReference>
<proteinExistence type="predicted"/>
<dbReference type="eggNOG" id="COG1649">
    <property type="taxonomic scope" value="Bacteria"/>
</dbReference>
<dbReference type="Proteomes" id="UP000014227">
    <property type="component" value="Chromosome I"/>
</dbReference>
<name>S0EWD6_CHTCT</name>
<reference evidence="6" key="1">
    <citation type="submission" date="2013-03" db="EMBL/GenBank/DDBJ databases">
        <title>Genome sequence of Chthonomonas calidirosea, the first sequenced genome from the Armatimonadetes phylum (formally candidate division OP10).</title>
        <authorList>
            <person name="Lee K.C.Y."/>
            <person name="Morgan X.C."/>
            <person name="Dunfield P.F."/>
            <person name="Tamas I."/>
            <person name="Houghton K.M."/>
            <person name="Vyssotski M."/>
            <person name="Ryan J.L.J."/>
            <person name="Lagutin K."/>
            <person name="McDonald I.R."/>
            <person name="Stott M.B."/>
        </authorList>
    </citation>
    <scope>NUCLEOTIDE SEQUENCE [LARGE SCALE GENOMIC DNA]</scope>
    <source>
        <strain evidence="6">DSM 23976 / ICMP 18418 / T49</strain>
    </source>
</reference>
<evidence type="ECO:0000259" key="3">
    <source>
        <dbReference type="Pfam" id="PF02638"/>
    </source>
</evidence>
<dbReference type="AlphaFoldDB" id="S0EWD6"/>
<dbReference type="EMBL" id="HF951689">
    <property type="protein sequence ID" value="CCW36111.1"/>
    <property type="molecule type" value="Genomic_DNA"/>
</dbReference>
<organism evidence="5 6">
    <name type="scientific">Chthonomonas calidirosea (strain DSM 23976 / ICMP 18418 / T49)</name>
    <dbReference type="NCBI Taxonomy" id="1303518"/>
    <lineage>
        <taxon>Bacteria</taxon>
        <taxon>Bacillati</taxon>
        <taxon>Armatimonadota</taxon>
        <taxon>Chthonomonadia</taxon>
        <taxon>Chthonomonadales</taxon>
        <taxon>Chthonomonadaceae</taxon>
        <taxon>Chthonomonas</taxon>
    </lineage>
</organism>
<feature type="chain" id="PRO_5004486359" evidence="2">
    <location>
        <begin position="26"/>
        <end position="603"/>
    </location>
</feature>
<dbReference type="STRING" id="454171.CP488_01790"/>
<evidence type="ECO:0000313" key="6">
    <source>
        <dbReference type="Proteomes" id="UP000014227"/>
    </source>
</evidence>
<dbReference type="PANTHER" id="PTHR43405">
    <property type="entry name" value="GLYCOSYL HYDROLASE DIGH"/>
    <property type="match status" value="1"/>
</dbReference>
<feature type="signal peptide" evidence="2">
    <location>
        <begin position="1"/>
        <end position="25"/>
    </location>
</feature>
<dbReference type="Pfam" id="PF02638">
    <property type="entry name" value="GHL10"/>
    <property type="match status" value="1"/>
</dbReference>
<dbReference type="InterPro" id="IPR032280">
    <property type="entry name" value="DUF4985"/>
</dbReference>
<evidence type="ECO:0000259" key="4">
    <source>
        <dbReference type="Pfam" id="PF16373"/>
    </source>
</evidence>
<dbReference type="PANTHER" id="PTHR43405:SF1">
    <property type="entry name" value="GLYCOSYL HYDROLASE DIGH"/>
    <property type="match status" value="1"/>
</dbReference>
<dbReference type="KEGG" id="ccz:CCALI_02305"/>
<protein>
    <submittedName>
        <fullName evidence="5">Uncharacterized protein conserved in bacteria</fullName>
    </submittedName>
</protein>
<keyword evidence="6" id="KW-1185">Reference proteome</keyword>
<dbReference type="InParanoid" id="S0EWD6"/>
<keyword evidence="1 2" id="KW-0732">Signal</keyword>
<dbReference type="PATRIC" id="fig|1303518.3.peg.2395"/>